<evidence type="ECO:0000256" key="10">
    <source>
        <dbReference type="ARBA" id="ARBA00048493"/>
    </source>
</evidence>
<comment type="pathway">
    <text evidence="2">Nucleotide-sugar biosynthesis; UDP-N-acetyl-alpha-D-glucosamine biosynthesis; UDP-N-acetyl-alpha-D-glucosamine from N-acetyl-alpha-D-glucosamine 1-phosphate: step 1/1.</text>
</comment>
<dbReference type="AlphaFoldDB" id="X1F076"/>
<keyword evidence="5" id="KW-0808">Transferase</keyword>
<dbReference type="UniPathway" id="UPA00113">
    <property type="reaction ID" value="UER00532"/>
</dbReference>
<evidence type="ECO:0000259" key="11">
    <source>
        <dbReference type="Pfam" id="PF00483"/>
    </source>
</evidence>
<evidence type="ECO:0000256" key="1">
    <source>
        <dbReference type="ARBA" id="ARBA00005166"/>
    </source>
</evidence>
<evidence type="ECO:0000313" key="13">
    <source>
        <dbReference type="EMBL" id="GAH39016.1"/>
    </source>
</evidence>
<reference evidence="13" key="1">
    <citation type="journal article" date="2014" name="Front. Microbiol.">
        <title>High frequency of phylogenetically diverse reductive dehalogenase-homologous genes in deep subseafloor sedimentary metagenomes.</title>
        <authorList>
            <person name="Kawai M."/>
            <person name="Futagami T."/>
            <person name="Toyoda A."/>
            <person name="Takaki Y."/>
            <person name="Nishi S."/>
            <person name="Hori S."/>
            <person name="Arai W."/>
            <person name="Tsubouchi T."/>
            <person name="Morono Y."/>
            <person name="Uchiyama I."/>
            <person name="Ito T."/>
            <person name="Fujiyama A."/>
            <person name="Inagaki F."/>
            <person name="Takami H."/>
        </authorList>
    </citation>
    <scope>NUCLEOTIDE SEQUENCE</scope>
    <source>
        <strain evidence="13">Expedition CK06-06</strain>
    </source>
</reference>
<dbReference type="InterPro" id="IPR029044">
    <property type="entry name" value="Nucleotide-diphossugar_trans"/>
</dbReference>
<keyword evidence="8" id="KW-0012">Acyltransferase</keyword>
<proteinExistence type="inferred from homology"/>
<evidence type="ECO:0000259" key="12">
    <source>
        <dbReference type="Pfam" id="PF25087"/>
    </source>
</evidence>
<comment type="similarity">
    <text evidence="4">In the N-terminal section; belongs to the N-acetylglucosamine-1-phosphate uridyltransferase family.</text>
</comment>
<dbReference type="EMBL" id="BARU01005621">
    <property type="protein sequence ID" value="GAH39016.1"/>
    <property type="molecule type" value="Genomic_DNA"/>
</dbReference>
<dbReference type="InterPro" id="IPR050065">
    <property type="entry name" value="GlmU-like"/>
</dbReference>
<feature type="domain" description="Nucleotidyl transferase" evidence="11">
    <location>
        <begin position="13"/>
        <end position="135"/>
    </location>
</feature>
<accession>X1F076</accession>
<dbReference type="Pfam" id="PF25087">
    <property type="entry name" value="GMPPB_C"/>
    <property type="match status" value="1"/>
</dbReference>
<organism evidence="13">
    <name type="scientific">marine sediment metagenome</name>
    <dbReference type="NCBI Taxonomy" id="412755"/>
    <lineage>
        <taxon>unclassified sequences</taxon>
        <taxon>metagenomes</taxon>
        <taxon>ecological metagenomes</taxon>
    </lineage>
</organism>
<comment type="catalytic activity">
    <reaction evidence="9">
        <text>alpha-D-glucosamine 1-phosphate + acetyl-CoA = N-acetyl-alpha-D-glucosamine 1-phosphate + CoA + H(+)</text>
        <dbReference type="Rhea" id="RHEA:13725"/>
        <dbReference type="ChEBI" id="CHEBI:15378"/>
        <dbReference type="ChEBI" id="CHEBI:57287"/>
        <dbReference type="ChEBI" id="CHEBI:57288"/>
        <dbReference type="ChEBI" id="CHEBI:57776"/>
        <dbReference type="ChEBI" id="CHEBI:58516"/>
        <dbReference type="EC" id="2.3.1.157"/>
    </reaction>
</comment>
<dbReference type="InterPro" id="IPR011004">
    <property type="entry name" value="Trimer_LpxA-like_sf"/>
</dbReference>
<keyword evidence="6" id="KW-0548">Nucleotidyltransferase</keyword>
<dbReference type="SUPFAM" id="SSF53448">
    <property type="entry name" value="Nucleotide-diphospho-sugar transferases"/>
    <property type="match status" value="1"/>
</dbReference>
<dbReference type="PANTHER" id="PTHR43584">
    <property type="entry name" value="NUCLEOTIDYL TRANSFERASE"/>
    <property type="match status" value="1"/>
</dbReference>
<dbReference type="GO" id="GO:0003977">
    <property type="term" value="F:UDP-N-acetylglucosamine diphosphorylase activity"/>
    <property type="evidence" value="ECO:0007669"/>
    <property type="project" value="UniProtKB-EC"/>
</dbReference>
<dbReference type="Gene3D" id="3.90.550.10">
    <property type="entry name" value="Spore Coat Polysaccharide Biosynthesis Protein SpsA, Chain A"/>
    <property type="match status" value="1"/>
</dbReference>
<comment type="caution">
    <text evidence="13">The sequence shown here is derived from an EMBL/GenBank/DDBJ whole genome shotgun (WGS) entry which is preliminary data.</text>
</comment>
<evidence type="ECO:0000256" key="6">
    <source>
        <dbReference type="ARBA" id="ARBA00022695"/>
    </source>
</evidence>
<evidence type="ECO:0000256" key="9">
    <source>
        <dbReference type="ARBA" id="ARBA00048247"/>
    </source>
</evidence>
<dbReference type="SUPFAM" id="SSF51161">
    <property type="entry name" value="Trimeric LpxA-like enzymes"/>
    <property type="match status" value="1"/>
</dbReference>
<dbReference type="InterPro" id="IPR023915">
    <property type="entry name" value="Bifunctiontional_GlmU_arc-type"/>
</dbReference>
<protein>
    <submittedName>
        <fullName evidence="13">Uncharacterized protein</fullName>
    </submittedName>
</protein>
<feature type="non-terminal residue" evidence="13">
    <location>
        <position position="1"/>
    </location>
</feature>
<dbReference type="GO" id="GO:0019134">
    <property type="term" value="F:glucosamine-1-phosphate N-acetyltransferase activity"/>
    <property type="evidence" value="ECO:0007669"/>
    <property type="project" value="UniProtKB-EC"/>
</dbReference>
<evidence type="ECO:0000256" key="4">
    <source>
        <dbReference type="ARBA" id="ARBA00007947"/>
    </source>
</evidence>
<comment type="similarity">
    <text evidence="3">In the C-terminal section; belongs to the transferase hexapeptide repeat family.</text>
</comment>
<dbReference type="Pfam" id="PF00483">
    <property type="entry name" value="NTP_transferase"/>
    <property type="match status" value="1"/>
</dbReference>
<evidence type="ECO:0000256" key="5">
    <source>
        <dbReference type="ARBA" id="ARBA00022679"/>
    </source>
</evidence>
<dbReference type="InterPro" id="IPR005835">
    <property type="entry name" value="NTP_transferase_dom"/>
</dbReference>
<keyword evidence="7" id="KW-0511">Multifunctional enzyme</keyword>
<comment type="pathway">
    <text evidence="1">Nucleotide-sugar biosynthesis; UDP-N-acetyl-alpha-D-glucosamine biosynthesis; N-acetyl-alpha-D-glucosamine 1-phosphate from alpha-D-glucosamine 6-phosphate (route II): step 2/2.</text>
</comment>
<evidence type="ECO:0000256" key="8">
    <source>
        <dbReference type="ARBA" id="ARBA00023315"/>
    </source>
</evidence>
<comment type="catalytic activity">
    <reaction evidence="10">
        <text>N-acetyl-alpha-D-glucosamine 1-phosphate + UTP + H(+) = UDP-N-acetyl-alpha-D-glucosamine + diphosphate</text>
        <dbReference type="Rhea" id="RHEA:13509"/>
        <dbReference type="ChEBI" id="CHEBI:15378"/>
        <dbReference type="ChEBI" id="CHEBI:33019"/>
        <dbReference type="ChEBI" id="CHEBI:46398"/>
        <dbReference type="ChEBI" id="CHEBI:57705"/>
        <dbReference type="ChEBI" id="CHEBI:57776"/>
        <dbReference type="EC" id="2.7.7.23"/>
    </reaction>
</comment>
<dbReference type="PANTHER" id="PTHR43584:SF8">
    <property type="entry name" value="N-ACETYLMURAMATE ALPHA-1-PHOSPHATE URIDYLYLTRANSFERASE"/>
    <property type="match status" value="1"/>
</dbReference>
<name>X1F076_9ZZZZ</name>
<sequence>DLLTDPQVFKEVLEIYKKSSCEGLISLFEVSHPQEYGIISLDSDGYVEKITEKPSLDLNIGNLANAGIFVFNPQIFEAIEKTKLSIRQEYEFTDSMGILINELKGKIKGYVIKDFFWSDIGLLWHLLDANKFLLNNIKHDIKGKVEENVQIVGNVIIGKNTLIRSGSYIIGPCYIGENSLIGPNAFIRPFTSIGNECHVGMSEIKNSLIFSNTSIPHFNYIGDSIICENVNLGAGTKISNLRFDNNNIKMKINEKLVDSGRRKLGAIIGPNSQTGINSSVMCGKKIGEGSVIGAHTMVNEDIPANTLYFQDKNGITKKSRNS</sequence>
<dbReference type="InterPro" id="IPR056729">
    <property type="entry name" value="GMPPB_C"/>
</dbReference>
<evidence type="ECO:0000256" key="3">
    <source>
        <dbReference type="ARBA" id="ARBA00007707"/>
    </source>
</evidence>
<dbReference type="NCBIfam" id="TIGR03992">
    <property type="entry name" value="Arch_glmU"/>
    <property type="match status" value="1"/>
</dbReference>
<dbReference type="CDD" id="cd05636">
    <property type="entry name" value="LbH_G1P_TT_C_like"/>
    <property type="match status" value="1"/>
</dbReference>
<feature type="domain" description="Mannose-1-phosphate guanyltransferase C-terminal" evidence="12">
    <location>
        <begin position="169"/>
        <end position="256"/>
    </location>
</feature>
<evidence type="ECO:0000256" key="2">
    <source>
        <dbReference type="ARBA" id="ARBA00005208"/>
    </source>
</evidence>
<dbReference type="Gene3D" id="2.160.10.10">
    <property type="entry name" value="Hexapeptide repeat proteins"/>
    <property type="match status" value="1"/>
</dbReference>
<dbReference type="GO" id="GO:0006048">
    <property type="term" value="P:UDP-N-acetylglucosamine biosynthetic process"/>
    <property type="evidence" value="ECO:0007669"/>
    <property type="project" value="UniProtKB-UniPathway"/>
</dbReference>
<gene>
    <name evidence="13" type="ORF">S03H2_10980</name>
</gene>
<evidence type="ECO:0000256" key="7">
    <source>
        <dbReference type="ARBA" id="ARBA00023268"/>
    </source>
</evidence>